<evidence type="ECO:0000256" key="1">
    <source>
        <dbReference type="SAM" id="Phobius"/>
    </source>
</evidence>
<feature type="transmembrane region" description="Helical" evidence="1">
    <location>
        <begin position="805"/>
        <end position="823"/>
    </location>
</feature>
<keyword evidence="1" id="KW-0472">Membrane</keyword>
<dbReference type="Proteomes" id="UP000515344">
    <property type="component" value="Chromosome"/>
</dbReference>
<keyword evidence="4" id="KW-1185">Reference proteome</keyword>
<sequence>MYQPKDQLHAYLENLYDLTDEQPFYFSNKADSLEQTLWRQPKSKQEQTAYLDFILNIAYHLLQQGQIQASTRWYEKGLNYQQQQNILYEQEEYIVKPLGNNYVRLGDYDKAVALQQAAIQKAIIANKNELLSSLYSNLAISYYWLGNYTATQEQSNNGLLFVPFQKTITGLLYNVKADAFYAAGNNDSALFYNQKAIAFYRTADAVDADASWIVSALQLSAKLLADQQQWKAAVLKLQNAEKILEQAYPNSRQRDKAKLKAEKGNLFLELKQTDSSIHNFQAGLKFFSIDDSGYFPDHTVTALYAGLARSLKQQNPNSSLYYFQLAVANDYYCNQLISSSANSLQSSLNNDALHEEAIAFFHERYQQTKTQVLLEQQLWLMELSKGRKLLNEQNRSRQWQQDSMQNNKQQLFAELRNDYLLLAEAKDAAVKSQISERIRQQELALGLQENRFAQLLEQPSFATFRKKIKEVTVINSFVSYAFSGGSCYVLFALNGKIQTATIPAASVKQQVDSFMQHYFSANSTAFANDPAAYFTASGKLLQQLLPFAIGNQPVIISADSALHRLPFEALSTNEKKQFLGETNAVSYVYSFLQYMQATAAVKQPLPVTVYTFAQPHAGFAALPNSVSEAKQIKRKYTATIANAATATETFFSNAIQSSSVLHLASHAVADSMQQPYLVLQKKFYLGQLQYIVTGSPLVVLTACETAAGSLQEGEGVVSIGRAFISKGVNGVVASRWKVDDAVAPAFIQSFYSSLQKQHSPVTALHEARKLYLQNTTNLAQKNPLLWSGFSYLGIDQQIQLQTSSFNWYWLLLLLLLPIGFYFFRKIRK</sequence>
<dbReference type="InterPro" id="IPR024983">
    <property type="entry name" value="CHAT_dom"/>
</dbReference>
<dbReference type="KEGG" id="lacs:H4075_03150"/>
<dbReference type="PANTHER" id="PTHR10098">
    <property type="entry name" value="RAPSYN-RELATED"/>
    <property type="match status" value="1"/>
</dbReference>
<evidence type="ECO:0000313" key="3">
    <source>
        <dbReference type="EMBL" id="QNA45214.1"/>
    </source>
</evidence>
<proteinExistence type="predicted"/>
<dbReference type="Gene3D" id="1.25.40.10">
    <property type="entry name" value="Tetratricopeptide repeat domain"/>
    <property type="match status" value="1"/>
</dbReference>
<dbReference type="Pfam" id="PF12770">
    <property type="entry name" value="CHAT"/>
    <property type="match status" value="1"/>
</dbReference>
<feature type="domain" description="CHAT" evidence="2">
    <location>
        <begin position="550"/>
        <end position="792"/>
    </location>
</feature>
<gene>
    <name evidence="3" type="ORF">H4075_03150</name>
</gene>
<reference evidence="4" key="1">
    <citation type="submission" date="2020-08" db="EMBL/GenBank/DDBJ databases">
        <title>Lacibacter sp. S13-6-6 genome sequencing.</title>
        <authorList>
            <person name="Jin L."/>
        </authorList>
    </citation>
    <scope>NUCLEOTIDE SEQUENCE [LARGE SCALE GENOMIC DNA]</scope>
    <source>
        <strain evidence="4">S13-6-6</strain>
    </source>
</reference>
<organism evidence="3 4">
    <name type="scientific">Lacibacter sediminis</name>
    <dbReference type="NCBI Taxonomy" id="2760713"/>
    <lineage>
        <taxon>Bacteria</taxon>
        <taxon>Pseudomonadati</taxon>
        <taxon>Bacteroidota</taxon>
        <taxon>Chitinophagia</taxon>
        <taxon>Chitinophagales</taxon>
        <taxon>Chitinophagaceae</taxon>
        <taxon>Lacibacter</taxon>
    </lineage>
</organism>
<dbReference type="RefSeq" id="WP_182804075.1">
    <property type="nucleotide sequence ID" value="NZ_CP060007.1"/>
</dbReference>
<dbReference type="SUPFAM" id="SSF48452">
    <property type="entry name" value="TPR-like"/>
    <property type="match status" value="2"/>
</dbReference>
<dbReference type="AlphaFoldDB" id="A0A7G5XIB1"/>
<name>A0A7G5XIB1_9BACT</name>
<dbReference type="InterPro" id="IPR011990">
    <property type="entry name" value="TPR-like_helical_dom_sf"/>
</dbReference>
<evidence type="ECO:0000313" key="4">
    <source>
        <dbReference type="Proteomes" id="UP000515344"/>
    </source>
</evidence>
<evidence type="ECO:0000259" key="2">
    <source>
        <dbReference type="Pfam" id="PF12770"/>
    </source>
</evidence>
<keyword evidence="1" id="KW-1133">Transmembrane helix</keyword>
<dbReference type="EMBL" id="CP060007">
    <property type="protein sequence ID" value="QNA45214.1"/>
    <property type="molecule type" value="Genomic_DNA"/>
</dbReference>
<protein>
    <submittedName>
        <fullName evidence="3">CHAT domain-containing protein</fullName>
    </submittedName>
</protein>
<accession>A0A7G5XIB1</accession>
<keyword evidence="1" id="KW-0812">Transmembrane</keyword>
<dbReference type="PANTHER" id="PTHR10098:SF112">
    <property type="entry name" value="SLR0380 PROTEIN"/>
    <property type="match status" value="1"/>
</dbReference>